<feature type="region of interest" description="Disordered" evidence="1">
    <location>
        <begin position="200"/>
        <end position="228"/>
    </location>
</feature>
<dbReference type="EMBL" id="CAJNOE010000220">
    <property type="protein sequence ID" value="CAF1061131.1"/>
    <property type="molecule type" value="Genomic_DNA"/>
</dbReference>
<organism evidence="2 3">
    <name type="scientific">Adineta steineri</name>
    <dbReference type="NCBI Taxonomy" id="433720"/>
    <lineage>
        <taxon>Eukaryota</taxon>
        <taxon>Metazoa</taxon>
        <taxon>Spiralia</taxon>
        <taxon>Gnathifera</taxon>
        <taxon>Rotifera</taxon>
        <taxon>Eurotatoria</taxon>
        <taxon>Bdelloidea</taxon>
        <taxon>Adinetida</taxon>
        <taxon>Adinetidae</taxon>
        <taxon>Adineta</taxon>
    </lineage>
</organism>
<feature type="compositionally biased region" description="Basic residues" evidence="1">
    <location>
        <begin position="381"/>
        <end position="390"/>
    </location>
</feature>
<feature type="compositionally biased region" description="Low complexity" evidence="1">
    <location>
        <begin position="358"/>
        <end position="380"/>
    </location>
</feature>
<name>A0A814L773_9BILA</name>
<gene>
    <name evidence="2" type="ORF">IZO911_LOCUS20882</name>
</gene>
<sequence length="470" mass="55831">MSRQARSLSELPEYYYTLTTKQQRNWRKNTKKIQYNESLRERYAPYRPSSNIIITHLHHQTSIETVETLIKQAKETKIFTVDTECQKGEREESGALIQIQFIHSINESTIILIETNFLPAPQTTLFNKIKELCEIIFNNGNDIISWGPIKKEFKEFHHLNLIDIGKIVEYNLQFLFSNPNGKPITHPAREKRDEITRCSFIDDTPGDNESDDDYDDQPVQSTSGEPASLQDAVATTFNKYLDKSLTLNYWKCGIDLNLNTWRTRLFSRNRYDENIEKEQRNEMAKYAINDCTSVAELFIHMYPEKFNNYSIPPAKNYINDLSDISDDELIEMLRPKFNNKQHELIVTTTQQEMDEINQPEPQQPQEINQQQQQQQNTLTKQQKKNLKLKGKQQNLPQFQLKIKRPIYYRYDYRKIRSQLLDDKIYTSKQITIDRKYSEVVIGFKTQERFQYATKIMRINYFSKESYNNRW</sequence>
<dbReference type="Proteomes" id="UP000663860">
    <property type="component" value="Unassembled WGS sequence"/>
</dbReference>
<feature type="region of interest" description="Disordered" evidence="1">
    <location>
        <begin position="351"/>
        <end position="390"/>
    </location>
</feature>
<evidence type="ECO:0000256" key="1">
    <source>
        <dbReference type="SAM" id="MobiDB-lite"/>
    </source>
</evidence>
<evidence type="ECO:0000313" key="2">
    <source>
        <dbReference type="EMBL" id="CAF1061131.1"/>
    </source>
</evidence>
<comment type="caution">
    <text evidence="2">The sequence shown here is derived from an EMBL/GenBank/DDBJ whole genome shotgun (WGS) entry which is preliminary data.</text>
</comment>
<proteinExistence type="predicted"/>
<dbReference type="AlphaFoldDB" id="A0A814L773"/>
<reference evidence="2" key="1">
    <citation type="submission" date="2021-02" db="EMBL/GenBank/DDBJ databases">
        <authorList>
            <person name="Nowell W R."/>
        </authorList>
    </citation>
    <scope>NUCLEOTIDE SEQUENCE</scope>
</reference>
<protein>
    <recommendedName>
        <fullName evidence="4">3'-5' exonuclease domain-containing protein</fullName>
    </recommendedName>
</protein>
<evidence type="ECO:0000313" key="3">
    <source>
        <dbReference type="Proteomes" id="UP000663860"/>
    </source>
</evidence>
<accession>A0A814L773</accession>
<feature type="compositionally biased region" description="Acidic residues" evidence="1">
    <location>
        <begin position="204"/>
        <end position="216"/>
    </location>
</feature>
<evidence type="ECO:0008006" key="4">
    <source>
        <dbReference type="Google" id="ProtNLM"/>
    </source>
</evidence>